<reference evidence="4" key="1">
    <citation type="journal article" date="2023" name="Mol. Phylogenet. Evol.">
        <title>Genome-scale phylogeny and comparative genomics of the fungal order Sordariales.</title>
        <authorList>
            <person name="Hensen N."/>
            <person name="Bonometti L."/>
            <person name="Westerberg I."/>
            <person name="Brannstrom I.O."/>
            <person name="Guillou S."/>
            <person name="Cros-Aarteil S."/>
            <person name="Calhoun S."/>
            <person name="Haridas S."/>
            <person name="Kuo A."/>
            <person name="Mondo S."/>
            <person name="Pangilinan J."/>
            <person name="Riley R."/>
            <person name="LaButti K."/>
            <person name="Andreopoulos B."/>
            <person name="Lipzen A."/>
            <person name="Chen C."/>
            <person name="Yan M."/>
            <person name="Daum C."/>
            <person name="Ng V."/>
            <person name="Clum A."/>
            <person name="Steindorff A."/>
            <person name="Ohm R.A."/>
            <person name="Martin F."/>
            <person name="Silar P."/>
            <person name="Natvig D.O."/>
            <person name="Lalanne C."/>
            <person name="Gautier V."/>
            <person name="Ament-Velasquez S.L."/>
            <person name="Kruys A."/>
            <person name="Hutchinson M.I."/>
            <person name="Powell A.J."/>
            <person name="Barry K."/>
            <person name="Miller A.N."/>
            <person name="Grigoriev I.V."/>
            <person name="Debuchy R."/>
            <person name="Gladieux P."/>
            <person name="Hiltunen Thoren M."/>
            <person name="Johannesson H."/>
        </authorList>
    </citation>
    <scope>NUCLEOTIDE SEQUENCE</scope>
    <source>
        <strain evidence="4">CBS 958.72</strain>
    </source>
</reference>
<dbReference type="InterPro" id="IPR036864">
    <property type="entry name" value="Zn2-C6_fun-type_DNA-bd_sf"/>
</dbReference>
<keyword evidence="1" id="KW-0539">Nucleus</keyword>
<evidence type="ECO:0000313" key="5">
    <source>
        <dbReference type="Proteomes" id="UP001287356"/>
    </source>
</evidence>
<dbReference type="PROSITE" id="PS00463">
    <property type="entry name" value="ZN2_CY6_FUNGAL_1"/>
    <property type="match status" value="1"/>
</dbReference>
<evidence type="ECO:0000256" key="2">
    <source>
        <dbReference type="SAM" id="MobiDB-lite"/>
    </source>
</evidence>
<feature type="domain" description="Zn(2)-C6 fungal-type" evidence="3">
    <location>
        <begin position="20"/>
        <end position="54"/>
    </location>
</feature>
<sequence length="452" mass="47238">MADQHLDSDSARQRKRISVACGRCRKRKIRCSGDPGQGQPCTNCKNAGADPCLFLRVQSREAPLREDSGEFSYSIGDARAYASRAPMSHGLGGYTADVAAGLSSNDVLASYRPGSAYSYAAASKPYYPAMTAYSSPYGDDFDYAMGMPPQSVLGHDAASIMHSQWPSPSRSNKPPAYSNLYADPDSPYGYSSASLVQRPVSTVSADSPNFSFSSVAASLPSATSADRLLPYPASGRPPSALPSGLPYPYPVTVKTGVSSAGAPAVAPSTSSLADAASAATYATGFDGSSGLQYQTHTQTQSQTQAASNTLGSHQQTAPSSRTNSDAFTSGAETIFGEHERSLQSQGPAFDLSAYTSEPRRDSVGSTSHGGGATLSNGQTYVPSEATHETHPSHHLAFVTDSSPPHTHAAAQTQTHAQAHRHPHSHNHGHLSGAGAGSTSHADTHRDTAVTRR</sequence>
<dbReference type="EMBL" id="JAULSN010000008">
    <property type="protein sequence ID" value="KAK3365492.1"/>
    <property type="molecule type" value="Genomic_DNA"/>
</dbReference>
<feature type="region of interest" description="Disordered" evidence="2">
    <location>
        <begin position="356"/>
        <end position="452"/>
    </location>
</feature>
<reference evidence="4" key="2">
    <citation type="submission" date="2023-06" db="EMBL/GenBank/DDBJ databases">
        <authorList>
            <consortium name="Lawrence Berkeley National Laboratory"/>
            <person name="Haridas S."/>
            <person name="Hensen N."/>
            <person name="Bonometti L."/>
            <person name="Westerberg I."/>
            <person name="Brannstrom I.O."/>
            <person name="Guillou S."/>
            <person name="Cros-Aarteil S."/>
            <person name="Calhoun S."/>
            <person name="Kuo A."/>
            <person name="Mondo S."/>
            <person name="Pangilinan J."/>
            <person name="Riley R."/>
            <person name="Labutti K."/>
            <person name="Andreopoulos B."/>
            <person name="Lipzen A."/>
            <person name="Chen C."/>
            <person name="Yanf M."/>
            <person name="Daum C."/>
            <person name="Ng V."/>
            <person name="Clum A."/>
            <person name="Steindorff A."/>
            <person name="Ohm R."/>
            <person name="Martin F."/>
            <person name="Silar P."/>
            <person name="Natvig D."/>
            <person name="Lalanne C."/>
            <person name="Gautier V."/>
            <person name="Ament-Velasquez S.L."/>
            <person name="Kruys A."/>
            <person name="Hutchinson M.I."/>
            <person name="Powell A.J."/>
            <person name="Barry K."/>
            <person name="Miller A.N."/>
            <person name="Grigoriev I.V."/>
            <person name="Debuchy R."/>
            <person name="Gladieux P."/>
            <person name="Thoren M.H."/>
            <person name="Johannesson H."/>
        </authorList>
    </citation>
    <scope>NUCLEOTIDE SEQUENCE</scope>
    <source>
        <strain evidence="4">CBS 958.72</strain>
    </source>
</reference>
<dbReference type="GO" id="GO:0008270">
    <property type="term" value="F:zinc ion binding"/>
    <property type="evidence" value="ECO:0007669"/>
    <property type="project" value="InterPro"/>
</dbReference>
<feature type="compositionally biased region" description="Polar residues" evidence="2">
    <location>
        <begin position="305"/>
        <end position="327"/>
    </location>
</feature>
<protein>
    <recommendedName>
        <fullName evidence="3">Zn(2)-C6 fungal-type domain-containing protein</fullName>
    </recommendedName>
</protein>
<dbReference type="InterPro" id="IPR001138">
    <property type="entry name" value="Zn2Cys6_DnaBD"/>
</dbReference>
<dbReference type="CDD" id="cd00067">
    <property type="entry name" value="GAL4"/>
    <property type="match status" value="1"/>
</dbReference>
<keyword evidence="5" id="KW-1185">Reference proteome</keyword>
<comment type="caution">
    <text evidence="4">The sequence shown here is derived from an EMBL/GenBank/DDBJ whole genome shotgun (WGS) entry which is preliminary data.</text>
</comment>
<evidence type="ECO:0000259" key="3">
    <source>
        <dbReference type="PROSITE" id="PS50048"/>
    </source>
</evidence>
<feature type="region of interest" description="Disordered" evidence="2">
    <location>
        <begin position="292"/>
        <end position="327"/>
    </location>
</feature>
<feature type="compositionally biased region" description="Low complexity" evidence="2">
    <location>
        <begin position="403"/>
        <end position="416"/>
    </location>
</feature>
<dbReference type="Pfam" id="PF00172">
    <property type="entry name" value="Zn_clus"/>
    <property type="match status" value="1"/>
</dbReference>
<proteinExistence type="predicted"/>
<dbReference type="PROSITE" id="PS50048">
    <property type="entry name" value="ZN2_CY6_FUNGAL_2"/>
    <property type="match status" value="1"/>
</dbReference>
<dbReference type="SMART" id="SM00066">
    <property type="entry name" value="GAL4"/>
    <property type="match status" value="1"/>
</dbReference>
<dbReference type="Gene3D" id="4.10.240.10">
    <property type="entry name" value="Zn(2)-C6 fungal-type DNA-binding domain"/>
    <property type="match status" value="1"/>
</dbReference>
<dbReference type="AlphaFoldDB" id="A0AAE0JWZ6"/>
<organism evidence="4 5">
    <name type="scientific">Lasiosphaeria ovina</name>
    <dbReference type="NCBI Taxonomy" id="92902"/>
    <lineage>
        <taxon>Eukaryota</taxon>
        <taxon>Fungi</taxon>
        <taxon>Dikarya</taxon>
        <taxon>Ascomycota</taxon>
        <taxon>Pezizomycotina</taxon>
        <taxon>Sordariomycetes</taxon>
        <taxon>Sordariomycetidae</taxon>
        <taxon>Sordariales</taxon>
        <taxon>Lasiosphaeriaceae</taxon>
        <taxon>Lasiosphaeria</taxon>
    </lineage>
</organism>
<evidence type="ECO:0000256" key="1">
    <source>
        <dbReference type="ARBA" id="ARBA00023242"/>
    </source>
</evidence>
<dbReference type="InterPro" id="IPR050797">
    <property type="entry name" value="Carb_Metab_Trans_Reg"/>
</dbReference>
<evidence type="ECO:0000313" key="4">
    <source>
        <dbReference type="EMBL" id="KAK3365492.1"/>
    </source>
</evidence>
<name>A0AAE0JWZ6_9PEZI</name>
<dbReference type="SUPFAM" id="SSF57701">
    <property type="entry name" value="Zn2/Cys6 DNA-binding domain"/>
    <property type="match status" value="1"/>
</dbReference>
<gene>
    <name evidence="4" type="ORF">B0T24DRAFT_651673</name>
</gene>
<dbReference type="Proteomes" id="UP001287356">
    <property type="component" value="Unassembled WGS sequence"/>
</dbReference>
<feature type="compositionally biased region" description="Basic residues" evidence="2">
    <location>
        <begin position="417"/>
        <end position="428"/>
    </location>
</feature>
<accession>A0AAE0JWZ6</accession>
<feature type="compositionally biased region" description="Basic and acidic residues" evidence="2">
    <location>
        <begin position="441"/>
        <end position="452"/>
    </location>
</feature>
<dbReference type="PANTHER" id="PTHR31668">
    <property type="entry name" value="GLUCOSE TRANSPORT TRANSCRIPTION REGULATOR RGT1-RELATED-RELATED"/>
    <property type="match status" value="1"/>
</dbReference>
<feature type="compositionally biased region" description="Low complexity" evidence="2">
    <location>
        <begin position="292"/>
        <end position="304"/>
    </location>
</feature>
<dbReference type="GO" id="GO:0000981">
    <property type="term" value="F:DNA-binding transcription factor activity, RNA polymerase II-specific"/>
    <property type="evidence" value="ECO:0007669"/>
    <property type="project" value="InterPro"/>
</dbReference>